<name>A0ABR2NBY0_9ROSI</name>
<keyword evidence="2" id="KW-1185">Reference proteome</keyword>
<sequence length="101" mass="11332">MILLPKLGRNEQNKSMIKSGATANILYVHAMGKDHGMHESVFVVPPESLVAQVEEERRHWISTRPADLVSNRCDDLDEIDDPGSRGMLISMGRMVRFKSIA</sequence>
<comment type="caution">
    <text evidence="1">The sequence shown here is derived from an EMBL/GenBank/DDBJ whole genome shotgun (WGS) entry which is preliminary data.</text>
</comment>
<reference evidence="1 2" key="1">
    <citation type="journal article" date="2024" name="G3 (Bethesda)">
        <title>Genome assembly of Hibiscus sabdariffa L. provides insights into metabolisms of medicinal natural products.</title>
        <authorList>
            <person name="Kim T."/>
        </authorList>
    </citation>
    <scope>NUCLEOTIDE SEQUENCE [LARGE SCALE GENOMIC DNA]</scope>
    <source>
        <strain evidence="1">TK-2024</strain>
        <tissue evidence="1">Old leaves</tissue>
    </source>
</reference>
<gene>
    <name evidence="1" type="ORF">V6N11_044583</name>
</gene>
<organism evidence="1 2">
    <name type="scientific">Hibiscus sabdariffa</name>
    <name type="common">roselle</name>
    <dbReference type="NCBI Taxonomy" id="183260"/>
    <lineage>
        <taxon>Eukaryota</taxon>
        <taxon>Viridiplantae</taxon>
        <taxon>Streptophyta</taxon>
        <taxon>Embryophyta</taxon>
        <taxon>Tracheophyta</taxon>
        <taxon>Spermatophyta</taxon>
        <taxon>Magnoliopsida</taxon>
        <taxon>eudicotyledons</taxon>
        <taxon>Gunneridae</taxon>
        <taxon>Pentapetalae</taxon>
        <taxon>rosids</taxon>
        <taxon>malvids</taxon>
        <taxon>Malvales</taxon>
        <taxon>Malvaceae</taxon>
        <taxon>Malvoideae</taxon>
        <taxon>Hibiscus</taxon>
    </lineage>
</organism>
<evidence type="ECO:0000313" key="1">
    <source>
        <dbReference type="EMBL" id="KAK8973610.1"/>
    </source>
</evidence>
<protein>
    <submittedName>
        <fullName evidence="1">Uncharacterized protein</fullName>
    </submittedName>
</protein>
<dbReference type="Proteomes" id="UP001396334">
    <property type="component" value="Unassembled WGS sequence"/>
</dbReference>
<proteinExistence type="predicted"/>
<accession>A0ABR2NBY0</accession>
<evidence type="ECO:0000313" key="2">
    <source>
        <dbReference type="Proteomes" id="UP001396334"/>
    </source>
</evidence>
<dbReference type="EMBL" id="JBBPBN010000182">
    <property type="protein sequence ID" value="KAK8973610.1"/>
    <property type="molecule type" value="Genomic_DNA"/>
</dbReference>